<comment type="subcellular location">
    <subcellularLocation>
        <location evidence="1">Nucleus</location>
    </subcellularLocation>
</comment>
<evidence type="ECO:0000259" key="8">
    <source>
        <dbReference type="SMART" id="SM00576"/>
    </source>
</evidence>
<dbReference type="CDD" id="cd00076">
    <property type="entry name" value="HFD_SF"/>
    <property type="match status" value="1"/>
</dbReference>
<keyword evidence="4" id="KW-0805">Transcription regulation</keyword>
<dbReference type="FunCoup" id="A0A163L0K5">
    <property type="interactions" value="116"/>
</dbReference>
<keyword evidence="5" id="KW-0804">Transcription</keyword>
<evidence type="ECO:0000256" key="4">
    <source>
        <dbReference type="ARBA" id="ARBA00023015"/>
    </source>
</evidence>
<dbReference type="InterPro" id="IPR006565">
    <property type="entry name" value="BTP"/>
</dbReference>
<dbReference type="Proteomes" id="UP000078561">
    <property type="component" value="Unassembled WGS sequence"/>
</dbReference>
<keyword evidence="10" id="KW-1185">Reference proteome</keyword>
<dbReference type="InParanoid" id="A0A163L0K5"/>
<evidence type="ECO:0000256" key="7">
    <source>
        <dbReference type="SAM" id="MobiDB-lite"/>
    </source>
</evidence>
<reference evidence="9" key="1">
    <citation type="submission" date="2016-04" db="EMBL/GenBank/DDBJ databases">
        <authorList>
            <person name="Evans L.H."/>
            <person name="Alamgir A."/>
            <person name="Owens N."/>
            <person name="Weber N.D."/>
            <person name="Virtaneva K."/>
            <person name="Barbian K."/>
            <person name="Babar A."/>
            <person name="Rosenke K."/>
        </authorList>
    </citation>
    <scope>NUCLEOTIDE SEQUENCE [LARGE SCALE GENOMIC DNA]</scope>
    <source>
        <strain evidence="9">CBS 101.48</strain>
    </source>
</reference>
<dbReference type="PANTHER" id="PTHR46469">
    <property type="entry name" value="TRANSCRIPTION INITIATION FACTOR TFIID SUBUNIT 8"/>
    <property type="match status" value="1"/>
</dbReference>
<dbReference type="SMART" id="SM00576">
    <property type="entry name" value="BTP"/>
    <property type="match status" value="1"/>
</dbReference>
<evidence type="ECO:0000313" key="9">
    <source>
        <dbReference type="EMBL" id="SAM03160.1"/>
    </source>
</evidence>
<dbReference type="AlphaFoldDB" id="A0A163L0K5"/>
<evidence type="ECO:0000313" key="10">
    <source>
        <dbReference type="Proteomes" id="UP000078561"/>
    </source>
</evidence>
<evidence type="ECO:0000256" key="6">
    <source>
        <dbReference type="ARBA" id="ARBA00023242"/>
    </source>
</evidence>
<dbReference type="GO" id="GO:0046982">
    <property type="term" value="F:protein heterodimerization activity"/>
    <property type="evidence" value="ECO:0007669"/>
    <property type="project" value="InterPro"/>
</dbReference>
<dbReference type="GO" id="GO:0005669">
    <property type="term" value="C:transcription factor TFIID complex"/>
    <property type="evidence" value="ECO:0007669"/>
    <property type="project" value="InterPro"/>
</dbReference>
<dbReference type="InterPro" id="IPR009072">
    <property type="entry name" value="Histone-fold"/>
</dbReference>
<dbReference type="EMBL" id="LT554066">
    <property type="protein sequence ID" value="SAM03160.1"/>
    <property type="molecule type" value="Genomic_DNA"/>
</dbReference>
<dbReference type="PANTHER" id="PTHR46469:SF1">
    <property type="entry name" value="TRANSCRIPTION INITIATION FACTOR TFIID SUBUNIT 8"/>
    <property type="match status" value="1"/>
</dbReference>
<dbReference type="Pfam" id="PF07524">
    <property type="entry name" value="Bromo_TP"/>
    <property type="match status" value="1"/>
</dbReference>
<evidence type="ECO:0000256" key="5">
    <source>
        <dbReference type="ARBA" id="ARBA00023163"/>
    </source>
</evidence>
<proteinExistence type="inferred from homology"/>
<organism evidence="9">
    <name type="scientific">Absidia glauca</name>
    <name type="common">Pin mould</name>
    <dbReference type="NCBI Taxonomy" id="4829"/>
    <lineage>
        <taxon>Eukaryota</taxon>
        <taxon>Fungi</taxon>
        <taxon>Fungi incertae sedis</taxon>
        <taxon>Mucoromycota</taxon>
        <taxon>Mucoromycotina</taxon>
        <taxon>Mucoromycetes</taxon>
        <taxon>Mucorales</taxon>
        <taxon>Cunninghamellaceae</taxon>
        <taxon>Absidia</taxon>
    </lineage>
</organism>
<name>A0A163L0K5_ABSGL</name>
<evidence type="ECO:0000256" key="3">
    <source>
        <dbReference type="ARBA" id="ARBA00017307"/>
    </source>
</evidence>
<dbReference type="InterPro" id="IPR037818">
    <property type="entry name" value="TAF8"/>
</dbReference>
<feature type="compositionally biased region" description="Acidic residues" evidence="7">
    <location>
        <begin position="123"/>
        <end position="140"/>
    </location>
</feature>
<dbReference type="InterPro" id="IPR019473">
    <property type="entry name" value="TFIID_su8_C"/>
</dbReference>
<sequence>MHNARPTNSPFVNEANAKVAIMLAKEAGFDSIDNSALTSLSNLLGTYLETLLVSTHTFAELGNRARPNYHDIQRCFKKCDIDMLSLEQYSEQYKNTATSKGKQQVRLERSNETTIETIPDFLASDDDDDDDEDDDEEKDAAEDTLHGDATYVPPYLPKFPSKHSFRQTPVYIDRPDNPQRVRELNSQQSRTVEENLKRLMSAESDIIRQRELGTRETVSPLVDLNLTPIVNYETNLQRRKRAKRGKLE</sequence>
<keyword evidence="6" id="KW-0539">Nucleus</keyword>
<dbReference type="CDD" id="cd08049">
    <property type="entry name" value="TAF8"/>
    <property type="match status" value="1"/>
</dbReference>
<evidence type="ECO:0000256" key="1">
    <source>
        <dbReference type="ARBA" id="ARBA00004123"/>
    </source>
</evidence>
<dbReference type="STRING" id="4829.A0A163L0K5"/>
<dbReference type="OrthoDB" id="2193813at2759"/>
<gene>
    <name evidence="9" type="primary">ABSGL_08978.1 scaffold 10666</name>
</gene>
<dbReference type="Gene3D" id="1.10.20.10">
    <property type="entry name" value="Histone, subunit A"/>
    <property type="match status" value="1"/>
</dbReference>
<comment type="similarity">
    <text evidence="2">Belongs to the TAF8 family.</text>
</comment>
<dbReference type="Pfam" id="PF10406">
    <property type="entry name" value="TAF8_C"/>
    <property type="match status" value="1"/>
</dbReference>
<accession>A0A163L0K5</accession>
<protein>
    <recommendedName>
        <fullName evidence="3">Transcription initiation factor TFIID subunit 8</fullName>
    </recommendedName>
</protein>
<evidence type="ECO:0000256" key="2">
    <source>
        <dbReference type="ARBA" id="ARBA00008767"/>
    </source>
</evidence>
<feature type="region of interest" description="Disordered" evidence="7">
    <location>
        <begin position="96"/>
        <end position="163"/>
    </location>
</feature>
<feature type="domain" description="Bromodomain associated" evidence="8">
    <location>
        <begin position="9"/>
        <end position="85"/>
    </location>
</feature>
<dbReference type="GO" id="GO:0006367">
    <property type="term" value="P:transcription initiation at RNA polymerase II promoter"/>
    <property type="evidence" value="ECO:0007669"/>
    <property type="project" value="TreeGrafter"/>
</dbReference>
<dbReference type="OMA" id="NWESQKW"/>